<proteinExistence type="predicted"/>
<dbReference type="RefSeq" id="WP_188754096.1">
    <property type="nucleotide sequence ID" value="NZ_BMJO01000002.1"/>
</dbReference>
<dbReference type="AlphaFoldDB" id="A0A4V2RZD3"/>
<dbReference type="EMBL" id="BMJO01000002">
    <property type="protein sequence ID" value="GGE46915.1"/>
    <property type="molecule type" value="Genomic_DNA"/>
</dbReference>
<dbReference type="Proteomes" id="UP000295684">
    <property type="component" value="Unassembled WGS sequence"/>
</dbReference>
<evidence type="ECO:0000313" key="1">
    <source>
        <dbReference type="EMBL" id="GGE46915.1"/>
    </source>
</evidence>
<reference evidence="4" key="2">
    <citation type="journal article" date="2019" name="Int. J. Syst. Evol. Microbiol.">
        <title>The Global Catalogue of Microorganisms (GCM) 10K type strain sequencing project: providing services to taxonomists for standard genome sequencing and annotation.</title>
        <authorList>
            <consortium name="The Broad Institute Genomics Platform"/>
            <consortium name="The Broad Institute Genome Sequencing Center for Infectious Disease"/>
            <person name="Wu L."/>
            <person name="Ma J."/>
        </authorList>
    </citation>
    <scope>NUCLEOTIDE SEQUENCE [LARGE SCALE GENOMIC DNA]</scope>
    <source>
        <strain evidence="4">CGMCC 1.15644</strain>
    </source>
</reference>
<sequence length="107" mass="11810">MHNQGCLNGTLIYRKGEHALDTISQTAEKPSYFICLISIDTKESLIGRGESVAEAVNAWDVHLKGHLRNAANDDRVVVHARALINRTTQSNEVPSIVKGKVKEDICE</sequence>
<keyword evidence="4" id="KW-1185">Reference proteome</keyword>
<evidence type="ECO:0000313" key="4">
    <source>
        <dbReference type="Proteomes" id="UP000622648"/>
    </source>
</evidence>
<evidence type="ECO:0000313" key="3">
    <source>
        <dbReference type="Proteomes" id="UP000295684"/>
    </source>
</evidence>
<organism evidence="2 3">
    <name type="scientific">Pedobacter psychrotolerans</name>
    <dbReference type="NCBI Taxonomy" id="1843235"/>
    <lineage>
        <taxon>Bacteria</taxon>
        <taxon>Pseudomonadati</taxon>
        <taxon>Bacteroidota</taxon>
        <taxon>Sphingobacteriia</taxon>
        <taxon>Sphingobacteriales</taxon>
        <taxon>Sphingobacteriaceae</taxon>
        <taxon>Pedobacter</taxon>
    </lineage>
</organism>
<comment type="caution">
    <text evidence="2">The sequence shown here is derived from an EMBL/GenBank/DDBJ whole genome shotgun (WGS) entry which is preliminary data.</text>
</comment>
<dbReference type="EMBL" id="SLWO01000004">
    <property type="protein sequence ID" value="TCO25255.1"/>
    <property type="molecule type" value="Genomic_DNA"/>
</dbReference>
<accession>A0A4V2RZD3</accession>
<evidence type="ECO:0000313" key="2">
    <source>
        <dbReference type="EMBL" id="TCO25255.1"/>
    </source>
</evidence>
<name>A0A4V2RZD3_9SPHI</name>
<protein>
    <submittedName>
        <fullName evidence="2">Uncharacterized protein</fullName>
    </submittedName>
</protein>
<gene>
    <name evidence="2" type="ORF">EV200_104292</name>
    <name evidence="1" type="ORF">GCM10011413_11260</name>
</gene>
<dbReference type="Proteomes" id="UP000622648">
    <property type="component" value="Unassembled WGS sequence"/>
</dbReference>
<reference evidence="2 3" key="3">
    <citation type="submission" date="2019-03" db="EMBL/GenBank/DDBJ databases">
        <title>Genomic Encyclopedia of Type Strains, Phase IV (KMG-IV): sequencing the most valuable type-strain genomes for metagenomic binning, comparative biology and taxonomic classification.</title>
        <authorList>
            <person name="Goeker M."/>
        </authorList>
    </citation>
    <scope>NUCLEOTIDE SEQUENCE [LARGE SCALE GENOMIC DNA]</scope>
    <source>
        <strain evidence="2 3">DSM 103236</strain>
    </source>
</reference>
<reference evidence="1" key="1">
    <citation type="journal article" date="2014" name="Int. J. Syst. Evol. Microbiol.">
        <title>Complete genome of a new Firmicutes species belonging to the dominant human colonic microbiota ('Ruminococcus bicirculans') reveals two chromosomes and a selective capacity to utilize plant glucans.</title>
        <authorList>
            <consortium name="NISC Comparative Sequencing Program"/>
            <person name="Wegmann U."/>
            <person name="Louis P."/>
            <person name="Goesmann A."/>
            <person name="Henrissat B."/>
            <person name="Duncan S.H."/>
            <person name="Flint H.J."/>
        </authorList>
    </citation>
    <scope>NUCLEOTIDE SEQUENCE</scope>
    <source>
        <strain evidence="1">CGMCC 1.15644</strain>
    </source>
</reference>
<reference evidence="1" key="4">
    <citation type="submission" date="2024-05" db="EMBL/GenBank/DDBJ databases">
        <authorList>
            <person name="Sun Q."/>
            <person name="Zhou Y."/>
        </authorList>
    </citation>
    <scope>NUCLEOTIDE SEQUENCE</scope>
    <source>
        <strain evidence="1">CGMCC 1.15644</strain>
    </source>
</reference>